<evidence type="ECO:0000313" key="3">
    <source>
        <dbReference type="Proteomes" id="UP001215503"/>
    </source>
</evidence>
<comment type="caution">
    <text evidence="2">The sequence shown here is derived from an EMBL/GenBank/DDBJ whole genome shotgun (WGS) entry which is preliminary data.</text>
</comment>
<dbReference type="Proteomes" id="UP001215503">
    <property type="component" value="Unassembled WGS sequence"/>
</dbReference>
<dbReference type="Gene3D" id="3.90.180.10">
    <property type="entry name" value="Medium-chain alcohol dehydrogenases, catalytic domain"/>
    <property type="match status" value="1"/>
</dbReference>
<sequence>MRALLCRAWGEPEDLELDEIAAPEPGPGEIAIAVEAAGVNFADTLIIRGKYQEKPPFPFAPGLEVAGTVAALGEGVQSFRVGDPVMGIPGHGGYAEVAVAKASDVFHRPAGFDAAIAAGFPITYGTAHGALVWRADLQPGETLLVHGAAGGTGLAAVEVGKALGATVIATAGSADKLAVAQAHGADHLINYREEDLRTRVKEITGGRGADVVFDPVGGKVFEASLRCAAWEGRLVVIGFAAGDVQQIPANLLLVKNLAAFGFYWGSYRKNAPARVRAQFEQLAAWAAEGKLRPRVSHRLPLARGAEALRLLERRAATGKVVLEVSR</sequence>
<dbReference type="EMBL" id="JARHUD010000001">
    <property type="protein sequence ID" value="MDF2094622.1"/>
    <property type="molecule type" value="Genomic_DNA"/>
</dbReference>
<dbReference type="SMART" id="SM00829">
    <property type="entry name" value="PKS_ER"/>
    <property type="match status" value="1"/>
</dbReference>
<dbReference type="RefSeq" id="WP_275819258.1">
    <property type="nucleotide sequence ID" value="NZ_JARHUD010000001.1"/>
</dbReference>
<evidence type="ECO:0000259" key="1">
    <source>
        <dbReference type="SMART" id="SM00829"/>
    </source>
</evidence>
<dbReference type="Pfam" id="PF08240">
    <property type="entry name" value="ADH_N"/>
    <property type="match status" value="1"/>
</dbReference>
<evidence type="ECO:0000313" key="2">
    <source>
        <dbReference type="EMBL" id="MDF2094622.1"/>
    </source>
</evidence>
<dbReference type="PANTHER" id="PTHR43677">
    <property type="entry name" value="SHORT-CHAIN DEHYDROGENASE/REDUCTASE"/>
    <property type="match status" value="1"/>
</dbReference>
<dbReference type="Gene3D" id="3.40.50.720">
    <property type="entry name" value="NAD(P)-binding Rossmann-like Domain"/>
    <property type="match status" value="1"/>
</dbReference>
<dbReference type="InterPro" id="IPR011032">
    <property type="entry name" value="GroES-like_sf"/>
</dbReference>
<name>A0ABT5YI53_9PROT</name>
<feature type="domain" description="Enoyl reductase (ER)" evidence="1">
    <location>
        <begin position="10"/>
        <end position="322"/>
    </location>
</feature>
<reference evidence="2 3" key="1">
    <citation type="submission" date="2023-03" db="EMBL/GenBank/DDBJ databases">
        <title>Fodinicurvata sp. CAU 1616 isolated from sea sendiment.</title>
        <authorList>
            <person name="Kim W."/>
        </authorList>
    </citation>
    <scope>NUCLEOTIDE SEQUENCE [LARGE SCALE GENOMIC DNA]</scope>
    <source>
        <strain evidence="2 3">CAU 1616</strain>
    </source>
</reference>
<gene>
    <name evidence="2" type="ORF">P2G67_01370</name>
</gene>
<dbReference type="InterPro" id="IPR013154">
    <property type="entry name" value="ADH-like_N"/>
</dbReference>
<dbReference type="InterPro" id="IPR036291">
    <property type="entry name" value="NAD(P)-bd_dom_sf"/>
</dbReference>
<protein>
    <submittedName>
        <fullName evidence="2">NADPH:quinone oxidoreductase family protein</fullName>
    </submittedName>
</protein>
<accession>A0ABT5YI53</accession>
<keyword evidence="3" id="KW-1185">Reference proteome</keyword>
<organism evidence="2 3">
    <name type="scientific">Aquibaculum arenosum</name>
    <dbReference type="NCBI Taxonomy" id="3032591"/>
    <lineage>
        <taxon>Bacteria</taxon>
        <taxon>Pseudomonadati</taxon>
        <taxon>Pseudomonadota</taxon>
        <taxon>Alphaproteobacteria</taxon>
        <taxon>Rhodospirillales</taxon>
        <taxon>Rhodovibrionaceae</taxon>
        <taxon>Aquibaculum</taxon>
    </lineage>
</organism>
<dbReference type="InterPro" id="IPR013149">
    <property type="entry name" value="ADH-like_C"/>
</dbReference>
<dbReference type="InterPro" id="IPR051397">
    <property type="entry name" value="Zn-ADH-like_protein"/>
</dbReference>
<dbReference type="SUPFAM" id="SSF51735">
    <property type="entry name" value="NAD(P)-binding Rossmann-fold domains"/>
    <property type="match status" value="1"/>
</dbReference>
<dbReference type="SUPFAM" id="SSF50129">
    <property type="entry name" value="GroES-like"/>
    <property type="match status" value="1"/>
</dbReference>
<dbReference type="Pfam" id="PF00107">
    <property type="entry name" value="ADH_zinc_N"/>
    <property type="match status" value="1"/>
</dbReference>
<dbReference type="InterPro" id="IPR020843">
    <property type="entry name" value="ER"/>
</dbReference>
<proteinExistence type="predicted"/>
<dbReference type="CDD" id="cd08241">
    <property type="entry name" value="QOR1"/>
    <property type="match status" value="1"/>
</dbReference>
<dbReference type="PANTHER" id="PTHR43677:SF4">
    <property type="entry name" value="QUINONE OXIDOREDUCTASE-LIKE PROTEIN 2"/>
    <property type="match status" value="1"/>
</dbReference>